<evidence type="ECO:0000313" key="12">
    <source>
        <dbReference type="Proteomes" id="UP000776252"/>
    </source>
</evidence>
<dbReference type="NCBIfam" id="NF004066">
    <property type="entry name" value="PRK05580.1-3"/>
    <property type="match status" value="1"/>
</dbReference>
<dbReference type="InterPro" id="IPR014001">
    <property type="entry name" value="Helicase_ATP-bd"/>
</dbReference>
<dbReference type="Pfam" id="PF00270">
    <property type="entry name" value="DEAD"/>
    <property type="match status" value="1"/>
</dbReference>
<gene>
    <name evidence="8 11" type="primary">priA</name>
    <name evidence="11" type="ORF">KPL37_12360</name>
</gene>
<feature type="binding site" evidence="8">
    <location>
        <position position="440"/>
    </location>
    <ligand>
        <name>Zn(2+)</name>
        <dbReference type="ChEBI" id="CHEBI:29105"/>
        <label>1</label>
    </ligand>
</feature>
<comment type="catalytic activity">
    <reaction evidence="8">
        <text>Couples ATP hydrolysis with the unwinding of duplex DNA by translocating in the 3'-5' direction.</text>
        <dbReference type="EC" id="5.6.2.4"/>
    </reaction>
</comment>
<dbReference type="HAMAP" id="MF_00983">
    <property type="entry name" value="PriA"/>
    <property type="match status" value="1"/>
</dbReference>
<dbReference type="PANTHER" id="PTHR30580:SF0">
    <property type="entry name" value="PRIMOSOMAL PROTEIN N"/>
    <property type="match status" value="1"/>
</dbReference>
<feature type="binding site" evidence="8">
    <location>
        <position position="464"/>
    </location>
    <ligand>
        <name>Zn(2+)</name>
        <dbReference type="ChEBI" id="CHEBI:29105"/>
        <label>2</label>
    </ligand>
</feature>
<dbReference type="EC" id="5.6.2.4" evidence="8"/>
<comment type="similarity">
    <text evidence="8">Belongs to the helicase family. PriA subfamily.</text>
</comment>
<evidence type="ECO:0000256" key="6">
    <source>
        <dbReference type="ARBA" id="ARBA00022840"/>
    </source>
</evidence>
<dbReference type="SMART" id="SM00490">
    <property type="entry name" value="HELICc"/>
    <property type="match status" value="1"/>
</dbReference>
<dbReference type="PROSITE" id="PS51192">
    <property type="entry name" value="HELICASE_ATP_BIND_1"/>
    <property type="match status" value="1"/>
</dbReference>
<comment type="cofactor">
    <cofactor evidence="8">
        <name>Zn(2+)</name>
        <dbReference type="ChEBI" id="CHEBI:29105"/>
    </cofactor>
    <text evidence="8">Binds 2 zinc ions per subunit.</text>
</comment>
<evidence type="ECO:0000256" key="1">
    <source>
        <dbReference type="ARBA" id="ARBA00022515"/>
    </source>
</evidence>
<keyword evidence="12" id="KW-1185">Reference proteome</keyword>
<feature type="domain" description="Helicase ATP-binding" evidence="9">
    <location>
        <begin position="209"/>
        <end position="375"/>
    </location>
</feature>
<evidence type="ECO:0000256" key="5">
    <source>
        <dbReference type="ARBA" id="ARBA00022833"/>
    </source>
</evidence>
<evidence type="ECO:0000259" key="10">
    <source>
        <dbReference type="PROSITE" id="PS51194"/>
    </source>
</evidence>
<keyword evidence="8" id="KW-0347">Helicase</keyword>
<comment type="subunit">
    <text evidence="8">Component of the replication restart primosome.</text>
</comment>
<feature type="binding site" evidence="8">
    <location>
        <position position="437"/>
    </location>
    <ligand>
        <name>Zn(2+)</name>
        <dbReference type="ChEBI" id="CHEBI:29105"/>
        <label>1</label>
    </ligand>
</feature>
<evidence type="ECO:0000259" key="9">
    <source>
        <dbReference type="PROSITE" id="PS51192"/>
    </source>
</evidence>
<keyword evidence="8" id="KW-0413">Isomerase</keyword>
<keyword evidence="8 11" id="KW-0378">Hydrolase</keyword>
<evidence type="ECO:0000256" key="7">
    <source>
        <dbReference type="ARBA" id="ARBA00023125"/>
    </source>
</evidence>
<accession>A0ABS6BUE9</accession>
<keyword evidence="4 8" id="KW-0547">Nucleotide-binding</keyword>
<sequence length="733" mass="83914">MYQYAGVVVNNDSVQVDKIFTYKIPTNLLGGLQLGFRVKVPFGRGNRTLDAFVLELYLQCDSAINIKEITSICDEMPLLKITDIELVKNMKKKYLCTYLECIKVIIPRGITKGIKKKTSLLLTIGKQIEGKFLNEPYKNIYDLIELNKMKYNKNEFSKNFKLSLSSINTMIKHGFLIQQEVTINRYNQKHYAKYEEKILNERQRQSVDFIMNSKKNKFLIHGVTGSGKTEIYMKLVSYMLKENKQSIILIPEISLTPQMVERFKGRFGPEIAVFHSRLSDGERFDEWMRVKLGKAQIAIGARSAIFLPFENLGLIVIDEEHEASYKSDSDPKFDAREIAYMKCELEDCKLILGSATPSVESYYKATINELSLITINERADGAAMPKVEIVDMREELMNNNRSIFSRLLYEGITQCLSKNEQVILFLNRRGFSTFVSCRKCGYVFKCKKCDISLTYHSAGEYLTCHYCGEKEKISKVCPSCGSSYVKYFGVGTEKIEQEINRIFPSAKTLRMDFDTTRKKNSYEYIYNTFKNKGADILIGTQMVAKGLDFKDVTLVGVIAADLSLNLPDYRAFERTFQLLTQVSGRAGRGSKEGKVVIQTYSADDLTIQYAANNDYDSFYKNEIMMREVMNYPPFSSILVITMSSENENMLIKNIQNVGVNLKYKIKDNNKITLLGPCTCGVSKIKNFYRWQIIIKGDIKETIALEIKNSVYELVKNVYSSIRVSIDINPSNMI</sequence>
<dbReference type="Proteomes" id="UP000776252">
    <property type="component" value="Unassembled WGS sequence"/>
</dbReference>
<dbReference type="InterPro" id="IPR011545">
    <property type="entry name" value="DEAD/DEAH_box_helicase_dom"/>
</dbReference>
<dbReference type="Pfam" id="PF00271">
    <property type="entry name" value="Helicase_C"/>
    <property type="match status" value="1"/>
</dbReference>
<keyword evidence="2 8" id="KW-0235">DNA replication</keyword>
<dbReference type="Pfam" id="PF18074">
    <property type="entry name" value="PriA_C"/>
    <property type="match status" value="1"/>
</dbReference>
<proteinExistence type="inferred from homology"/>
<feature type="binding site" evidence="8">
    <location>
        <position position="467"/>
    </location>
    <ligand>
        <name>Zn(2+)</name>
        <dbReference type="ChEBI" id="CHEBI:29105"/>
        <label>2</label>
    </ligand>
</feature>
<dbReference type="InterPro" id="IPR005259">
    <property type="entry name" value="PriA"/>
</dbReference>
<dbReference type="InterPro" id="IPR041236">
    <property type="entry name" value="PriA_C"/>
</dbReference>
<evidence type="ECO:0000256" key="8">
    <source>
        <dbReference type="HAMAP-Rule" id="MF_00983"/>
    </source>
</evidence>
<evidence type="ECO:0000313" key="11">
    <source>
        <dbReference type="EMBL" id="MBU3160538.1"/>
    </source>
</evidence>
<reference evidence="11 12" key="1">
    <citation type="submission" date="2021-06" db="EMBL/GenBank/DDBJ databases">
        <title>Clostridia strains as spoilage organisms.</title>
        <authorList>
            <person name="Wambui J."/>
            <person name="Stephan R."/>
            <person name="Stevens M.J.A."/>
        </authorList>
    </citation>
    <scope>NUCLEOTIDE SEQUENCE [LARGE SCALE GENOMIC DNA]</scope>
    <source>
        <strain evidence="11 12">DSM 14204</strain>
    </source>
</reference>
<keyword evidence="6 8" id="KW-0067">ATP-binding</keyword>
<organism evidence="11 12">
    <name type="scientific">Clostridium frigoris</name>
    <dbReference type="NCBI Taxonomy" id="205327"/>
    <lineage>
        <taxon>Bacteria</taxon>
        <taxon>Bacillati</taxon>
        <taxon>Bacillota</taxon>
        <taxon>Clostridia</taxon>
        <taxon>Eubacteriales</taxon>
        <taxon>Clostridiaceae</taxon>
        <taxon>Clostridium</taxon>
    </lineage>
</organism>
<name>A0ABS6BUE9_9CLOT</name>
<keyword evidence="7 8" id="KW-0238">DNA-binding</keyword>
<evidence type="ECO:0000256" key="3">
    <source>
        <dbReference type="ARBA" id="ARBA00022723"/>
    </source>
</evidence>
<feature type="domain" description="Helicase C-terminal" evidence="10">
    <location>
        <begin position="472"/>
        <end position="646"/>
    </location>
</feature>
<feature type="binding site" evidence="8">
    <location>
        <position position="446"/>
    </location>
    <ligand>
        <name>Zn(2+)</name>
        <dbReference type="ChEBI" id="CHEBI:29105"/>
        <label>2</label>
    </ligand>
</feature>
<dbReference type="EMBL" id="JAHLDV010000029">
    <property type="protein sequence ID" value="MBU3160538.1"/>
    <property type="molecule type" value="Genomic_DNA"/>
</dbReference>
<protein>
    <recommendedName>
        <fullName evidence="8">Replication restart protein PriA</fullName>
    </recommendedName>
    <alternativeName>
        <fullName evidence="8">ATP-dependent DNA helicase PriA</fullName>
        <ecNumber evidence="8">5.6.2.4</ecNumber>
    </alternativeName>
    <alternativeName>
        <fullName evidence="8">DNA 3'-5' helicase PriA</fullName>
    </alternativeName>
</protein>
<comment type="catalytic activity">
    <reaction evidence="8">
        <text>ATP + H2O = ADP + phosphate + H(+)</text>
        <dbReference type="Rhea" id="RHEA:13065"/>
        <dbReference type="ChEBI" id="CHEBI:15377"/>
        <dbReference type="ChEBI" id="CHEBI:15378"/>
        <dbReference type="ChEBI" id="CHEBI:30616"/>
        <dbReference type="ChEBI" id="CHEBI:43474"/>
        <dbReference type="ChEBI" id="CHEBI:456216"/>
        <dbReference type="EC" id="5.6.2.4"/>
    </reaction>
</comment>
<keyword evidence="3 8" id="KW-0479">Metal-binding</keyword>
<dbReference type="NCBIfam" id="TIGR00595">
    <property type="entry name" value="priA"/>
    <property type="match status" value="1"/>
</dbReference>
<dbReference type="InterPro" id="IPR040498">
    <property type="entry name" value="PriA_CRR"/>
</dbReference>
<keyword evidence="1 8" id="KW-0639">Primosome</keyword>
<dbReference type="InterPro" id="IPR001650">
    <property type="entry name" value="Helicase_C-like"/>
</dbReference>
<dbReference type="Pfam" id="PF17764">
    <property type="entry name" value="PriA_3primeBD"/>
    <property type="match status" value="1"/>
</dbReference>
<dbReference type="InterPro" id="IPR041222">
    <property type="entry name" value="PriA_3primeBD"/>
</dbReference>
<dbReference type="GO" id="GO:0016787">
    <property type="term" value="F:hydrolase activity"/>
    <property type="evidence" value="ECO:0007669"/>
    <property type="project" value="UniProtKB-KW"/>
</dbReference>
<feature type="binding site" evidence="8">
    <location>
        <position position="449"/>
    </location>
    <ligand>
        <name>Zn(2+)</name>
        <dbReference type="ChEBI" id="CHEBI:29105"/>
        <label>2</label>
    </ligand>
</feature>
<dbReference type="SMART" id="SM00487">
    <property type="entry name" value="DEXDc"/>
    <property type="match status" value="1"/>
</dbReference>
<feature type="binding site" evidence="8">
    <location>
        <position position="480"/>
    </location>
    <ligand>
        <name>Zn(2+)</name>
        <dbReference type="ChEBI" id="CHEBI:29105"/>
        <label>1</label>
    </ligand>
</feature>
<dbReference type="PANTHER" id="PTHR30580">
    <property type="entry name" value="PRIMOSOMAL PROTEIN N"/>
    <property type="match status" value="1"/>
</dbReference>
<keyword evidence="5 8" id="KW-0862">Zinc</keyword>
<dbReference type="Pfam" id="PF18319">
    <property type="entry name" value="Zn_ribbon_PriA"/>
    <property type="match status" value="1"/>
</dbReference>
<dbReference type="RefSeq" id="WP_216149802.1">
    <property type="nucleotide sequence ID" value="NZ_JAHLDV010000029.1"/>
</dbReference>
<evidence type="ECO:0000256" key="2">
    <source>
        <dbReference type="ARBA" id="ARBA00022705"/>
    </source>
</evidence>
<feature type="binding site" evidence="8">
    <location>
        <position position="477"/>
    </location>
    <ligand>
        <name>Zn(2+)</name>
        <dbReference type="ChEBI" id="CHEBI:29105"/>
        <label>1</label>
    </ligand>
</feature>
<comment type="function">
    <text evidence="8">Initiates the restart of stalled replication forks, which reloads the replicative helicase on sites other than the origin of replication. Recognizes and binds to abandoned replication forks and remodels them to uncover a helicase loading site. Promotes assembly of the primosome at these replication forks.</text>
</comment>
<comment type="caution">
    <text evidence="11">The sequence shown here is derived from an EMBL/GenBank/DDBJ whole genome shotgun (WGS) entry which is preliminary data.</text>
</comment>
<evidence type="ECO:0000256" key="4">
    <source>
        <dbReference type="ARBA" id="ARBA00022741"/>
    </source>
</evidence>
<dbReference type="CDD" id="cd18804">
    <property type="entry name" value="SF2_C_priA"/>
    <property type="match status" value="1"/>
</dbReference>
<dbReference type="CDD" id="cd17929">
    <property type="entry name" value="DEXHc_priA"/>
    <property type="match status" value="1"/>
</dbReference>
<dbReference type="PROSITE" id="PS51194">
    <property type="entry name" value="HELICASE_CTER"/>
    <property type="match status" value="1"/>
</dbReference>